<evidence type="ECO:0000313" key="1">
    <source>
        <dbReference type="EMBL" id="CAD8058318.1"/>
    </source>
</evidence>
<proteinExistence type="predicted"/>
<accession>A0A8S1KSX5</accession>
<comment type="caution">
    <text evidence="1">The sequence shown here is derived from an EMBL/GenBank/DDBJ whole genome shotgun (WGS) entry which is preliminary data.</text>
</comment>
<protein>
    <submittedName>
        <fullName evidence="1">Uncharacterized protein</fullName>
    </submittedName>
</protein>
<reference evidence="1" key="1">
    <citation type="submission" date="2021-01" db="EMBL/GenBank/DDBJ databases">
        <authorList>
            <consortium name="Genoscope - CEA"/>
            <person name="William W."/>
        </authorList>
    </citation>
    <scope>NUCLEOTIDE SEQUENCE</scope>
</reference>
<dbReference type="EMBL" id="CAJJDN010000012">
    <property type="protein sequence ID" value="CAD8058318.1"/>
    <property type="molecule type" value="Genomic_DNA"/>
</dbReference>
<evidence type="ECO:0000313" key="2">
    <source>
        <dbReference type="Proteomes" id="UP000692954"/>
    </source>
</evidence>
<gene>
    <name evidence="1" type="ORF">PSON_ATCC_30995.1.T0120141</name>
</gene>
<keyword evidence="2" id="KW-1185">Reference proteome</keyword>
<dbReference type="Proteomes" id="UP000692954">
    <property type="component" value="Unassembled WGS sequence"/>
</dbReference>
<sequence>MIKFLFLKISLQFLYQQIMVHDPENTFMFLQELHE</sequence>
<dbReference type="AlphaFoldDB" id="A0A8S1KSX5"/>
<organism evidence="1 2">
    <name type="scientific">Paramecium sonneborni</name>
    <dbReference type="NCBI Taxonomy" id="65129"/>
    <lineage>
        <taxon>Eukaryota</taxon>
        <taxon>Sar</taxon>
        <taxon>Alveolata</taxon>
        <taxon>Ciliophora</taxon>
        <taxon>Intramacronucleata</taxon>
        <taxon>Oligohymenophorea</taxon>
        <taxon>Peniculida</taxon>
        <taxon>Parameciidae</taxon>
        <taxon>Paramecium</taxon>
    </lineage>
</organism>
<name>A0A8S1KSX5_9CILI</name>